<dbReference type="InterPro" id="IPR036380">
    <property type="entry name" value="Isochorismatase-like_sf"/>
</dbReference>
<dbReference type="PANTHER" id="PTHR43540">
    <property type="entry name" value="PEROXYUREIDOACRYLATE/UREIDOACRYLATE AMIDOHYDROLASE-RELATED"/>
    <property type="match status" value="1"/>
</dbReference>
<gene>
    <name evidence="3" type="ORF">D7S89_23770</name>
</gene>
<dbReference type="PANTHER" id="PTHR43540:SF14">
    <property type="entry name" value="ISOCHORISMATASE"/>
    <property type="match status" value="1"/>
</dbReference>
<evidence type="ECO:0000313" key="3">
    <source>
        <dbReference type="EMBL" id="RKP43956.1"/>
    </source>
</evidence>
<dbReference type="Gene3D" id="3.40.50.850">
    <property type="entry name" value="Isochorismatase-like"/>
    <property type="match status" value="1"/>
</dbReference>
<dbReference type="Proteomes" id="UP000280434">
    <property type="component" value="Unassembled WGS sequence"/>
</dbReference>
<keyword evidence="4" id="KW-1185">Reference proteome</keyword>
<reference evidence="3 4" key="1">
    <citation type="submission" date="2018-10" db="EMBL/GenBank/DDBJ databases">
        <title>Paraburkholderia sp. 7MK8-2, isolated from soil.</title>
        <authorList>
            <person name="Gao Z.-H."/>
            <person name="Qiu L.-H."/>
        </authorList>
    </citation>
    <scope>NUCLEOTIDE SEQUENCE [LARGE SCALE GENOMIC DNA]</scope>
    <source>
        <strain evidence="3 4">7MK8-2</strain>
    </source>
</reference>
<dbReference type="SUPFAM" id="SSF52499">
    <property type="entry name" value="Isochorismatase-like hydrolases"/>
    <property type="match status" value="1"/>
</dbReference>
<sequence>MPGVAVIVIDMQQGLLAGDGTPAYPEAHRVPEVVAGINRLTRAARASGALVSFVQHEDEELVLNSPAWSLDEGLERDARDLMIGKRHGDSFHETPLRDELAGRGVERLILCGYATEYCVNTAARRAVSIGYETTVVSDLHTTQAQPSLSAELIVAHHNHVWMTSSLAGNRIAVRTLDDVLRTEFT</sequence>
<dbReference type="RefSeq" id="WP_121281323.1">
    <property type="nucleotide sequence ID" value="NZ_RBZV01000015.1"/>
</dbReference>
<dbReference type="InterPro" id="IPR000868">
    <property type="entry name" value="Isochorismatase-like_dom"/>
</dbReference>
<dbReference type="OrthoDB" id="1157330at2"/>
<organism evidence="3 4">
    <name type="scientific">Trinickia fusca</name>
    <dbReference type="NCBI Taxonomy" id="2419777"/>
    <lineage>
        <taxon>Bacteria</taxon>
        <taxon>Pseudomonadati</taxon>
        <taxon>Pseudomonadota</taxon>
        <taxon>Betaproteobacteria</taxon>
        <taxon>Burkholderiales</taxon>
        <taxon>Burkholderiaceae</taxon>
        <taxon>Trinickia</taxon>
    </lineage>
</organism>
<dbReference type="EMBL" id="RBZV01000015">
    <property type="protein sequence ID" value="RKP43956.1"/>
    <property type="molecule type" value="Genomic_DNA"/>
</dbReference>
<keyword evidence="1" id="KW-0378">Hydrolase</keyword>
<dbReference type="InterPro" id="IPR050272">
    <property type="entry name" value="Isochorismatase-like_hydrls"/>
</dbReference>
<name>A0A494X6Q8_9BURK</name>
<evidence type="ECO:0000313" key="4">
    <source>
        <dbReference type="Proteomes" id="UP000280434"/>
    </source>
</evidence>
<dbReference type="GO" id="GO:0016787">
    <property type="term" value="F:hydrolase activity"/>
    <property type="evidence" value="ECO:0007669"/>
    <property type="project" value="UniProtKB-KW"/>
</dbReference>
<dbReference type="Pfam" id="PF00857">
    <property type="entry name" value="Isochorismatase"/>
    <property type="match status" value="1"/>
</dbReference>
<accession>A0A494X6Q8</accession>
<proteinExistence type="predicted"/>
<protein>
    <submittedName>
        <fullName evidence="3">Isochorismatase family protein</fullName>
    </submittedName>
</protein>
<dbReference type="AlphaFoldDB" id="A0A494X6Q8"/>
<comment type="caution">
    <text evidence="3">The sequence shown here is derived from an EMBL/GenBank/DDBJ whole genome shotgun (WGS) entry which is preliminary data.</text>
</comment>
<evidence type="ECO:0000256" key="1">
    <source>
        <dbReference type="ARBA" id="ARBA00022801"/>
    </source>
</evidence>
<feature type="domain" description="Isochorismatase-like" evidence="2">
    <location>
        <begin position="5"/>
        <end position="144"/>
    </location>
</feature>
<evidence type="ECO:0000259" key="2">
    <source>
        <dbReference type="Pfam" id="PF00857"/>
    </source>
</evidence>